<keyword evidence="7" id="KW-1185">Reference proteome</keyword>
<feature type="domain" description="HTH tetR-type" evidence="5">
    <location>
        <begin position="18"/>
        <end position="78"/>
    </location>
</feature>
<keyword evidence="3" id="KW-0804">Transcription</keyword>
<dbReference type="InterPro" id="IPR049513">
    <property type="entry name" value="TetR_C_40"/>
</dbReference>
<dbReference type="SUPFAM" id="SSF46689">
    <property type="entry name" value="Homeodomain-like"/>
    <property type="match status" value="1"/>
</dbReference>
<dbReference type="PANTHER" id="PTHR30055">
    <property type="entry name" value="HTH-TYPE TRANSCRIPTIONAL REGULATOR RUTR"/>
    <property type="match status" value="1"/>
</dbReference>
<evidence type="ECO:0000256" key="3">
    <source>
        <dbReference type="ARBA" id="ARBA00023163"/>
    </source>
</evidence>
<organism evidence="6 7">
    <name type="scientific">Microvirga puerhi</name>
    <dbReference type="NCBI Taxonomy" id="2876078"/>
    <lineage>
        <taxon>Bacteria</taxon>
        <taxon>Pseudomonadati</taxon>
        <taxon>Pseudomonadota</taxon>
        <taxon>Alphaproteobacteria</taxon>
        <taxon>Hyphomicrobiales</taxon>
        <taxon>Methylobacteriaceae</taxon>
        <taxon>Microvirga</taxon>
    </lineage>
</organism>
<gene>
    <name evidence="6" type="ORF">K9B37_22510</name>
</gene>
<dbReference type="Pfam" id="PF00440">
    <property type="entry name" value="TetR_N"/>
    <property type="match status" value="1"/>
</dbReference>
<dbReference type="EMBL" id="JAIRBM010000026">
    <property type="protein sequence ID" value="MBZ6079035.1"/>
    <property type="molecule type" value="Genomic_DNA"/>
</dbReference>
<dbReference type="PROSITE" id="PS50977">
    <property type="entry name" value="HTH_TETR_2"/>
    <property type="match status" value="1"/>
</dbReference>
<protein>
    <submittedName>
        <fullName evidence="6">TetR/AcrR family transcriptional regulator</fullName>
    </submittedName>
</protein>
<keyword evidence="1" id="KW-0805">Transcription regulation</keyword>
<name>A0ABS7VVF1_9HYPH</name>
<evidence type="ECO:0000259" key="5">
    <source>
        <dbReference type="PROSITE" id="PS50977"/>
    </source>
</evidence>
<evidence type="ECO:0000256" key="4">
    <source>
        <dbReference type="PROSITE-ProRule" id="PRU00335"/>
    </source>
</evidence>
<dbReference type="RefSeq" id="WP_224315783.1">
    <property type="nucleotide sequence ID" value="NZ_JAIRBM010000026.1"/>
</dbReference>
<feature type="DNA-binding region" description="H-T-H motif" evidence="4">
    <location>
        <begin position="41"/>
        <end position="60"/>
    </location>
</feature>
<accession>A0ABS7VVF1</accession>
<reference evidence="6 7" key="1">
    <citation type="submission" date="2021-09" db="EMBL/GenBank/DDBJ databases">
        <title>The complete genome sequence of a new microorganism.</title>
        <authorList>
            <person name="Zi Z."/>
        </authorList>
    </citation>
    <scope>NUCLEOTIDE SEQUENCE [LARGE SCALE GENOMIC DNA]</scope>
    <source>
        <strain evidence="6 7">WGZ8</strain>
    </source>
</reference>
<comment type="caution">
    <text evidence="6">The sequence shown here is derived from an EMBL/GenBank/DDBJ whole genome shotgun (WGS) entry which is preliminary data.</text>
</comment>
<proteinExistence type="predicted"/>
<dbReference type="PRINTS" id="PR00455">
    <property type="entry name" value="HTHTETR"/>
</dbReference>
<dbReference type="PANTHER" id="PTHR30055:SF234">
    <property type="entry name" value="HTH-TYPE TRANSCRIPTIONAL REGULATOR BETI"/>
    <property type="match status" value="1"/>
</dbReference>
<evidence type="ECO:0000256" key="2">
    <source>
        <dbReference type="ARBA" id="ARBA00023125"/>
    </source>
</evidence>
<sequence>MAKIDAARRAEIGREKRARTRAQILEAGTMLLAEKPPEALTVDAIVEAAGVAKGTFYYHFQNIEELAAAVGSKLGESFDDLLTAARLELPDPIARLSFAFTQFLEKATSDPAWARLVLQSAQAPTEFARGIRAHLKADLTEAIDQGRLSVRDVELAADIVLGIWLQVVRGSLERRTVSDLSDLALGAVLRALGASQPRMEIVSDRVGRSSRTTT</sequence>
<dbReference type="InterPro" id="IPR001647">
    <property type="entry name" value="HTH_TetR"/>
</dbReference>
<evidence type="ECO:0000313" key="7">
    <source>
        <dbReference type="Proteomes" id="UP000704176"/>
    </source>
</evidence>
<dbReference type="Pfam" id="PF21306">
    <property type="entry name" value="TetR_C_40"/>
    <property type="match status" value="1"/>
</dbReference>
<evidence type="ECO:0000256" key="1">
    <source>
        <dbReference type="ARBA" id="ARBA00023015"/>
    </source>
</evidence>
<dbReference type="InterPro" id="IPR036271">
    <property type="entry name" value="Tet_transcr_reg_TetR-rel_C_sf"/>
</dbReference>
<dbReference type="InterPro" id="IPR009057">
    <property type="entry name" value="Homeodomain-like_sf"/>
</dbReference>
<evidence type="ECO:0000313" key="6">
    <source>
        <dbReference type="EMBL" id="MBZ6079035.1"/>
    </source>
</evidence>
<dbReference type="Gene3D" id="1.10.357.10">
    <property type="entry name" value="Tetracycline Repressor, domain 2"/>
    <property type="match status" value="1"/>
</dbReference>
<dbReference type="InterPro" id="IPR050109">
    <property type="entry name" value="HTH-type_TetR-like_transc_reg"/>
</dbReference>
<dbReference type="Proteomes" id="UP000704176">
    <property type="component" value="Unassembled WGS sequence"/>
</dbReference>
<keyword evidence="2 4" id="KW-0238">DNA-binding</keyword>
<dbReference type="SUPFAM" id="SSF48498">
    <property type="entry name" value="Tetracyclin repressor-like, C-terminal domain"/>
    <property type="match status" value="1"/>
</dbReference>